<evidence type="ECO:0000313" key="3">
    <source>
        <dbReference type="Proteomes" id="UP000295124"/>
    </source>
</evidence>
<dbReference type="InterPro" id="IPR050816">
    <property type="entry name" value="Flavin-dep_Halogenase_NPB"/>
</dbReference>
<reference evidence="2 3" key="1">
    <citation type="submission" date="2019-03" db="EMBL/GenBank/DDBJ databases">
        <title>Draft genome sequences of novel Actinobacteria.</title>
        <authorList>
            <person name="Sahin N."/>
            <person name="Ay H."/>
            <person name="Saygin H."/>
        </authorList>
    </citation>
    <scope>NUCLEOTIDE SEQUENCE [LARGE SCALE GENOMIC DNA]</scope>
    <source>
        <strain evidence="2 3">JCM 13523</strain>
    </source>
</reference>
<accession>A0A4R4ZKB8</accession>
<evidence type="ECO:0000256" key="1">
    <source>
        <dbReference type="ARBA" id="ARBA00038396"/>
    </source>
</evidence>
<dbReference type="Gene3D" id="3.50.50.60">
    <property type="entry name" value="FAD/NAD(P)-binding domain"/>
    <property type="match status" value="1"/>
</dbReference>
<dbReference type="Proteomes" id="UP000295124">
    <property type="component" value="Unassembled WGS sequence"/>
</dbReference>
<dbReference type="SUPFAM" id="SSF51905">
    <property type="entry name" value="FAD/NAD(P)-binding domain"/>
    <property type="match status" value="1"/>
</dbReference>
<gene>
    <name evidence="2" type="ORF">E1263_18485</name>
</gene>
<dbReference type="InterPro" id="IPR036188">
    <property type="entry name" value="FAD/NAD-bd_sf"/>
</dbReference>
<organism evidence="2 3">
    <name type="scientific">Kribbella antibiotica</name>
    <dbReference type="NCBI Taxonomy" id="190195"/>
    <lineage>
        <taxon>Bacteria</taxon>
        <taxon>Bacillati</taxon>
        <taxon>Actinomycetota</taxon>
        <taxon>Actinomycetes</taxon>
        <taxon>Propionibacteriales</taxon>
        <taxon>Kribbellaceae</taxon>
        <taxon>Kribbella</taxon>
    </lineage>
</organism>
<comment type="caution">
    <text evidence="2">The sequence shown here is derived from an EMBL/GenBank/DDBJ whole genome shotgun (WGS) entry which is preliminary data.</text>
</comment>
<dbReference type="PANTHER" id="PTHR43747:SF1">
    <property type="entry name" value="SLR1998 PROTEIN"/>
    <property type="match status" value="1"/>
</dbReference>
<dbReference type="Pfam" id="PF05834">
    <property type="entry name" value="Lycopene_cycl"/>
    <property type="match status" value="1"/>
</dbReference>
<dbReference type="RefSeq" id="WP_132168966.1">
    <property type="nucleotide sequence ID" value="NZ_SMKX01000049.1"/>
</dbReference>
<keyword evidence="3" id="KW-1185">Reference proteome</keyword>
<dbReference type="PANTHER" id="PTHR43747">
    <property type="entry name" value="FAD-BINDING PROTEIN"/>
    <property type="match status" value="1"/>
</dbReference>
<dbReference type="OrthoDB" id="103324at2"/>
<dbReference type="EMBL" id="SMKX01000049">
    <property type="protein sequence ID" value="TDD58600.1"/>
    <property type="molecule type" value="Genomic_DNA"/>
</dbReference>
<name>A0A4R4ZKB8_9ACTN</name>
<dbReference type="AlphaFoldDB" id="A0A4R4ZKB8"/>
<protein>
    <submittedName>
        <fullName evidence="2">Halogenase</fullName>
    </submittedName>
</protein>
<comment type="similarity">
    <text evidence="1">Belongs to the flavin-dependent halogenase family. Bacterial tryptophan halogenase subfamily.</text>
</comment>
<sequence length="603" mass="67834">MTRQTRVRIADLPAAKRAQLLEALKAKPAAETTGPNHYDVVIMGGGVAGLTLALHLRKVRPQLRLLVVERLEHPVPETTHKVGESTVEIAAHYLRDVLGLGEHLEQRQIRKFGLRMFFSNHDNTDITQRVELGSSVFPPHATYQLDRGRLENELGRLCVEQDVELVTGSRVQQIDLAAEGTQHRLRVSVGDEEREVSAGWVVDATGRNHLLQRKLGLQKEVGHAANAAWFRVGHPIDVSTWTDDADWQGRVEGRRELSTNHLMGPGYWVWLIRLASGSISIGIVADAKRHSFDEFNTLERALVWLAEHEPQCHAELRQHLDKVQDFRVMKDYSYSCDQVFDGNGRWCLTGESGIFLDPLYSPGLDLIAIGNSLVVDLVGRSLDGEDVTAAAAIHDSLFRRIAEIWLAIYENQYSLMGNATVMSSKVIWDTAFYWGVFGLLFFQDRFRRVATSPTVANDLARLTGVSNRVQAFFREWAGIEDRELEPRFVDLYSPLNFMVKLHGGMADELTDAQFAERFAANTRLFEQLAGQLISTVIETHGGRYEDDHVVAQIQAWQRDPLIGELVAAYRRDRRRNPTSEGWMVLGAGSATNHVSTIEEVTYA</sequence>
<evidence type="ECO:0000313" key="2">
    <source>
        <dbReference type="EMBL" id="TDD58600.1"/>
    </source>
</evidence>
<proteinExistence type="inferred from homology"/>